<dbReference type="Gene3D" id="2.60.40.1120">
    <property type="entry name" value="Carboxypeptidase-like, regulatory domain"/>
    <property type="match status" value="1"/>
</dbReference>
<keyword evidence="2" id="KW-0645">Protease</keyword>
<accession>A0A413GIH9</accession>
<feature type="chain" id="PRO_5019422789" evidence="1">
    <location>
        <begin position="21"/>
        <end position="447"/>
    </location>
</feature>
<keyword evidence="2" id="KW-0378">Hydrolase</keyword>
<comment type="caution">
    <text evidence="2">The sequence shown here is derived from an EMBL/GenBank/DDBJ whole genome shotgun (WGS) entry which is preliminary data.</text>
</comment>
<dbReference type="Pfam" id="PF13620">
    <property type="entry name" value="CarboxypepD_reg"/>
    <property type="match status" value="1"/>
</dbReference>
<dbReference type="OrthoDB" id="1047549at2"/>
<protein>
    <submittedName>
        <fullName evidence="2">Carboxypeptidase regulatory-like domain-containing protein</fullName>
    </submittedName>
</protein>
<dbReference type="PROSITE" id="PS51257">
    <property type="entry name" value="PROKAR_LIPOPROTEIN"/>
    <property type="match status" value="1"/>
</dbReference>
<dbReference type="AlphaFoldDB" id="A0A413GIH9"/>
<reference evidence="2 3" key="1">
    <citation type="submission" date="2018-08" db="EMBL/GenBank/DDBJ databases">
        <title>A genome reference for cultivated species of the human gut microbiota.</title>
        <authorList>
            <person name="Zou Y."/>
            <person name="Xue W."/>
            <person name="Luo G."/>
        </authorList>
    </citation>
    <scope>NUCLEOTIDE SEQUENCE [LARGE SCALE GENOMIC DNA]</scope>
    <source>
        <strain evidence="2 3">OF03-9BH</strain>
    </source>
</reference>
<evidence type="ECO:0000313" key="2">
    <source>
        <dbReference type="EMBL" id="RGX70862.1"/>
    </source>
</evidence>
<feature type="signal peptide" evidence="1">
    <location>
        <begin position="1"/>
        <end position="20"/>
    </location>
</feature>
<name>A0A413GIH9_9BACE</name>
<evidence type="ECO:0000256" key="1">
    <source>
        <dbReference type="SAM" id="SignalP"/>
    </source>
</evidence>
<keyword evidence="1" id="KW-0732">Signal</keyword>
<dbReference type="RefSeq" id="WP_117988877.1">
    <property type="nucleotide sequence ID" value="NZ_CABMFG010000099.1"/>
</dbReference>
<sequence length="447" mass="48482">MKMKSKFFGLSAKLALCFVAALGTLTSCYEKEDITTVVDTTPKTVTYTISGSVYNYASLSGINGASVVLTKGDVKKAETTTVKGQFAISLTKLTEEDRGDYTLTVTADGYKTRKTSVTIYFEKAANQTIATHLDFALKSNEIQGGVIEVVAGAEEQIEEVQGVDSEGNPTVDQVVIPEGLFGAGVTKTITFTREGQNEEIANDAVRVWEGKPDGTTFVKPLQFIFKDKPGQNLNVYYEINGVWVKDTKGGKVTENNGTYTAEVYHFSRFKFSTVDYSCEIDVVGKSEASGEQKKAELKYYNGTNTNVEYPFELKGLRSGAKYGTPLTEVFANSVAPAIAIKYLENFLLSEDGGYSELPGDDFKNVTLETLLTVPAHNNLTGATTTETIQTIAYAMVFGGKSYTIVVDKLKDYTIVPSVYDYTHGHGIGHGHGHGDELNAGGGIITFE</sequence>
<evidence type="ECO:0000313" key="3">
    <source>
        <dbReference type="Proteomes" id="UP000286075"/>
    </source>
</evidence>
<dbReference type="Proteomes" id="UP000286075">
    <property type="component" value="Unassembled WGS sequence"/>
</dbReference>
<dbReference type="InterPro" id="IPR008969">
    <property type="entry name" value="CarboxyPept-like_regulatory"/>
</dbReference>
<dbReference type="EMBL" id="QSCF01000099">
    <property type="protein sequence ID" value="RGX70862.1"/>
    <property type="molecule type" value="Genomic_DNA"/>
</dbReference>
<dbReference type="SUPFAM" id="SSF49464">
    <property type="entry name" value="Carboxypeptidase regulatory domain-like"/>
    <property type="match status" value="1"/>
</dbReference>
<dbReference type="GO" id="GO:0004180">
    <property type="term" value="F:carboxypeptidase activity"/>
    <property type="evidence" value="ECO:0007669"/>
    <property type="project" value="UniProtKB-KW"/>
</dbReference>
<keyword evidence="2" id="KW-0121">Carboxypeptidase</keyword>
<organism evidence="2 3">
    <name type="scientific">Bacteroides stercorirosoris</name>
    <dbReference type="NCBI Taxonomy" id="871324"/>
    <lineage>
        <taxon>Bacteria</taxon>
        <taxon>Pseudomonadati</taxon>
        <taxon>Bacteroidota</taxon>
        <taxon>Bacteroidia</taxon>
        <taxon>Bacteroidales</taxon>
        <taxon>Bacteroidaceae</taxon>
        <taxon>Bacteroides</taxon>
    </lineage>
</organism>
<proteinExistence type="predicted"/>
<gene>
    <name evidence="2" type="ORF">DXA68_24165</name>
</gene>